<dbReference type="VEuPathDB" id="ToxoDB:ETH_00031575"/>
<sequence length="80" mass="9034">MHDIISSSDINKGCSGNAATTSKDQQLQLPQRQHQHQQKLHLQQRQKKESQQPPKRRQNNRSTGTRETNHNGHNASSNGA</sequence>
<proteinExistence type="predicted"/>
<evidence type="ECO:0000313" key="3">
    <source>
        <dbReference type="Proteomes" id="UP000030747"/>
    </source>
</evidence>
<feature type="compositionally biased region" description="Polar residues" evidence="1">
    <location>
        <begin position="1"/>
        <end position="10"/>
    </location>
</feature>
<dbReference type="EMBL" id="HG675748">
    <property type="protein sequence ID" value="CDJ43016.1"/>
    <property type="molecule type" value="Genomic_DNA"/>
</dbReference>
<protein>
    <submittedName>
        <fullName evidence="2">Uncharacterized protein</fullName>
    </submittedName>
</protein>
<evidence type="ECO:0000313" key="2">
    <source>
        <dbReference type="EMBL" id="CDJ43016.1"/>
    </source>
</evidence>
<keyword evidence="3" id="KW-1185">Reference proteome</keyword>
<organism evidence="2 3">
    <name type="scientific">Eimeria tenella</name>
    <name type="common">Coccidian parasite</name>
    <dbReference type="NCBI Taxonomy" id="5802"/>
    <lineage>
        <taxon>Eukaryota</taxon>
        <taxon>Sar</taxon>
        <taxon>Alveolata</taxon>
        <taxon>Apicomplexa</taxon>
        <taxon>Conoidasida</taxon>
        <taxon>Coccidia</taxon>
        <taxon>Eucoccidiorida</taxon>
        <taxon>Eimeriorina</taxon>
        <taxon>Eimeriidae</taxon>
        <taxon>Eimeria</taxon>
    </lineage>
</organism>
<dbReference type="RefSeq" id="XP_013233766.1">
    <property type="nucleotide sequence ID" value="XM_013378312.1"/>
</dbReference>
<accession>U6KYI4</accession>
<feature type="compositionally biased region" description="Basic residues" evidence="1">
    <location>
        <begin position="33"/>
        <end position="45"/>
    </location>
</feature>
<dbReference type="VEuPathDB" id="ToxoDB:ETH2_1581500"/>
<name>U6KYI4_EIMTE</name>
<feature type="region of interest" description="Disordered" evidence="1">
    <location>
        <begin position="1"/>
        <end position="80"/>
    </location>
</feature>
<gene>
    <name evidence="2" type="ORF">ETH_00031575</name>
</gene>
<dbReference type="GeneID" id="25255384"/>
<dbReference type="AlphaFoldDB" id="U6KYI4"/>
<dbReference type="Proteomes" id="UP000030747">
    <property type="component" value="Unassembled WGS sequence"/>
</dbReference>
<reference evidence="2" key="1">
    <citation type="submission" date="2013-10" db="EMBL/GenBank/DDBJ databases">
        <title>Genomic analysis of the causative agents of coccidiosis in chickens.</title>
        <authorList>
            <person name="Reid A.J."/>
            <person name="Blake D."/>
            <person name="Billington K."/>
            <person name="Browne H."/>
            <person name="Dunn M."/>
            <person name="Hung S."/>
            <person name="Kawahara F."/>
            <person name="Miranda-Saavedra D."/>
            <person name="Mourier T."/>
            <person name="Nagra H."/>
            <person name="Otto T.D."/>
            <person name="Rawlings N."/>
            <person name="Sanchez A."/>
            <person name="Sanders M."/>
            <person name="Subramaniam C."/>
            <person name="Tay Y."/>
            <person name="Dear P."/>
            <person name="Doerig C."/>
            <person name="Gruber A."/>
            <person name="Parkinson J."/>
            <person name="Shirley M."/>
            <person name="Wan K.L."/>
            <person name="Berriman M."/>
            <person name="Tomley F."/>
            <person name="Pain A."/>
        </authorList>
    </citation>
    <scope>NUCLEOTIDE SEQUENCE [LARGE SCALE GENOMIC DNA]</scope>
    <source>
        <strain evidence="2">Houghton</strain>
    </source>
</reference>
<reference evidence="2" key="2">
    <citation type="submission" date="2013-10" db="EMBL/GenBank/DDBJ databases">
        <authorList>
            <person name="Aslett M."/>
        </authorList>
    </citation>
    <scope>NUCLEOTIDE SEQUENCE [LARGE SCALE GENOMIC DNA]</scope>
    <source>
        <strain evidence="2">Houghton</strain>
    </source>
</reference>
<evidence type="ECO:0000256" key="1">
    <source>
        <dbReference type="SAM" id="MobiDB-lite"/>
    </source>
</evidence>
<feature type="compositionally biased region" description="Polar residues" evidence="1">
    <location>
        <begin position="60"/>
        <end position="80"/>
    </location>
</feature>